<accession>A0AAU9RMF1</accession>
<dbReference type="Pfam" id="PF07714">
    <property type="entry name" value="PK_Tyr_Ser-Thr"/>
    <property type="match status" value="1"/>
</dbReference>
<dbReference type="GO" id="GO:0005524">
    <property type="term" value="F:ATP binding"/>
    <property type="evidence" value="ECO:0007669"/>
    <property type="project" value="InterPro"/>
</dbReference>
<dbReference type="InterPro" id="IPR032675">
    <property type="entry name" value="LRR_dom_sf"/>
</dbReference>
<dbReference type="SUPFAM" id="SSF52058">
    <property type="entry name" value="L domain-like"/>
    <property type="match status" value="1"/>
</dbReference>
<dbReference type="Proteomes" id="UP000836841">
    <property type="component" value="Unassembled WGS sequence"/>
</dbReference>
<dbReference type="InterPro" id="IPR001245">
    <property type="entry name" value="Ser-Thr/Tyr_kinase_cat_dom"/>
</dbReference>
<evidence type="ECO:0000256" key="5">
    <source>
        <dbReference type="ARBA" id="ARBA00023180"/>
    </source>
</evidence>
<dbReference type="PANTHER" id="PTHR45974:SF266">
    <property type="entry name" value="LEUCINE-RICH REPEAT RECEPTOR PROTEIN KINASE HPCA1"/>
    <property type="match status" value="1"/>
</dbReference>
<gene>
    <name evidence="7" type="ORF">TAV2_LOCUS4835</name>
</gene>
<dbReference type="EMBL" id="CAJVSB020000207">
    <property type="protein sequence ID" value="CAH2042861.1"/>
    <property type="molecule type" value="Genomic_DNA"/>
</dbReference>
<dbReference type="InterPro" id="IPR011009">
    <property type="entry name" value="Kinase-like_dom_sf"/>
</dbReference>
<dbReference type="PANTHER" id="PTHR45974">
    <property type="entry name" value="RECEPTOR-LIKE PROTEIN 55"/>
    <property type="match status" value="1"/>
</dbReference>
<evidence type="ECO:0000313" key="8">
    <source>
        <dbReference type="Proteomes" id="UP000836841"/>
    </source>
</evidence>
<dbReference type="AlphaFoldDB" id="A0AAU9RMF1"/>
<keyword evidence="4" id="KW-0472">Membrane</keyword>
<keyword evidence="3" id="KW-0677">Repeat</keyword>
<dbReference type="InterPro" id="IPR000719">
    <property type="entry name" value="Prot_kinase_dom"/>
</dbReference>
<evidence type="ECO:0000256" key="3">
    <source>
        <dbReference type="ARBA" id="ARBA00022737"/>
    </source>
</evidence>
<evidence type="ECO:0000259" key="6">
    <source>
        <dbReference type="PROSITE" id="PS50011"/>
    </source>
</evidence>
<dbReference type="SUPFAM" id="SSF56112">
    <property type="entry name" value="Protein kinase-like (PK-like)"/>
    <property type="match status" value="1"/>
</dbReference>
<dbReference type="Gene3D" id="3.80.10.10">
    <property type="entry name" value="Ribonuclease Inhibitor"/>
    <property type="match status" value="1"/>
</dbReference>
<evidence type="ECO:0000313" key="7">
    <source>
        <dbReference type="EMBL" id="CAH2042861.1"/>
    </source>
</evidence>
<sequence>MGVMENTRLRGKVPDSLFSLPQLQTVILRNNQLNGYLDVGPSYSNQLKCIDMQNNSIDGFMERGGFHVKLILVENPVCTESDQDKPYCTVQLVDMFPVPRTKILSPNCWCAHPYRGTLFFKAPSFSDLGNPNIYMDLEGSLMKSFKIHQLPVDSLSLSNPATNRDHYFISFHVIKIIFNQTGISNIGFLLSNKTFKPPILFGPYNFIGEMYGYFAGSNKSSNTIIIVGAAVGGSEFTLFIKEKSSESCFLDRHRSSGDVPQLKGARTFSFEKTNGIGSGGYGKGNSSEWGTSCHQRAKPRSTQGGHEFKTEIELLSRVHHKNVVSLVGFCCEQGEQILVYEYIPNGTLYQSLAGYTSSGV</sequence>
<evidence type="ECO:0000256" key="4">
    <source>
        <dbReference type="ARBA" id="ARBA00023136"/>
    </source>
</evidence>
<dbReference type="GO" id="GO:0004672">
    <property type="term" value="F:protein kinase activity"/>
    <property type="evidence" value="ECO:0007669"/>
    <property type="project" value="InterPro"/>
</dbReference>
<dbReference type="Gene3D" id="1.10.510.10">
    <property type="entry name" value="Transferase(Phosphotransferase) domain 1"/>
    <property type="match status" value="1"/>
</dbReference>
<evidence type="ECO:0000256" key="1">
    <source>
        <dbReference type="ARBA" id="ARBA00004370"/>
    </source>
</evidence>
<dbReference type="GO" id="GO:0016020">
    <property type="term" value="C:membrane"/>
    <property type="evidence" value="ECO:0007669"/>
    <property type="project" value="UniProtKB-SubCell"/>
</dbReference>
<keyword evidence="2" id="KW-0732">Signal</keyword>
<evidence type="ECO:0000256" key="2">
    <source>
        <dbReference type="ARBA" id="ARBA00022729"/>
    </source>
</evidence>
<organism evidence="7 8">
    <name type="scientific">Thlaspi arvense</name>
    <name type="common">Field penny-cress</name>
    <dbReference type="NCBI Taxonomy" id="13288"/>
    <lineage>
        <taxon>Eukaryota</taxon>
        <taxon>Viridiplantae</taxon>
        <taxon>Streptophyta</taxon>
        <taxon>Embryophyta</taxon>
        <taxon>Tracheophyta</taxon>
        <taxon>Spermatophyta</taxon>
        <taxon>Magnoliopsida</taxon>
        <taxon>eudicotyledons</taxon>
        <taxon>Gunneridae</taxon>
        <taxon>Pentapetalae</taxon>
        <taxon>rosids</taxon>
        <taxon>malvids</taxon>
        <taxon>Brassicales</taxon>
        <taxon>Brassicaceae</taxon>
        <taxon>Thlaspideae</taxon>
        <taxon>Thlaspi</taxon>
    </lineage>
</organism>
<name>A0AAU9RMF1_THLAR</name>
<dbReference type="PROSITE" id="PS50011">
    <property type="entry name" value="PROTEIN_KINASE_DOM"/>
    <property type="match status" value="1"/>
</dbReference>
<keyword evidence="8" id="KW-1185">Reference proteome</keyword>
<keyword evidence="5" id="KW-0325">Glycoprotein</keyword>
<proteinExistence type="predicted"/>
<reference evidence="7 8" key="1">
    <citation type="submission" date="2022-03" db="EMBL/GenBank/DDBJ databases">
        <authorList>
            <person name="Nunn A."/>
            <person name="Chopra R."/>
            <person name="Nunn A."/>
            <person name="Contreras Garrido A."/>
        </authorList>
    </citation>
    <scope>NUCLEOTIDE SEQUENCE [LARGE SCALE GENOMIC DNA]</scope>
</reference>
<feature type="domain" description="Protein kinase" evidence="6">
    <location>
        <begin position="270"/>
        <end position="360"/>
    </location>
</feature>
<comment type="caution">
    <text evidence="7">The sequence shown here is derived from an EMBL/GenBank/DDBJ whole genome shotgun (WGS) entry which is preliminary data.</text>
</comment>
<protein>
    <recommendedName>
        <fullName evidence="6">Protein kinase domain-containing protein</fullName>
    </recommendedName>
</protein>
<comment type="subcellular location">
    <subcellularLocation>
        <location evidence="1">Membrane</location>
    </subcellularLocation>
</comment>